<dbReference type="PANTHER" id="PTHR15691:SF6">
    <property type="entry name" value="WASH COMPLEX SUBUNIT 5"/>
    <property type="match status" value="1"/>
</dbReference>
<comment type="similarity">
    <text evidence="1">Belongs to the strumpellin family.</text>
</comment>
<evidence type="ECO:0000313" key="3">
    <source>
        <dbReference type="EMBL" id="KAG9509962.1"/>
    </source>
</evidence>
<proteinExistence type="inferred from homology"/>
<dbReference type="EMBL" id="JAIFTH010000274">
    <property type="protein sequence ID" value="KAG9509962.1"/>
    <property type="molecule type" value="Genomic_DNA"/>
</dbReference>
<reference evidence="3 4" key="1">
    <citation type="submission" date="2020-10" db="EMBL/GenBank/DDBJ databases">
        <authorList>
            <person name="Klimov P.B."/>
            <person name="Dyachkov S.M."/>
            <person name="Chetverikov P.E."/>
        </authorList>
    </citation>
    <scope>NUCLEOTIDE SEQUENCE [LARGE SCALE GENOMIC DNA]</scope>
    <source>
        <strain evidence="3">BMOC 18-1129-001#AD2665</strain>
        <tissue evidence="3">Entire mites</tissue>
    </source>
</reference>
<protein>
    <submittedName>
        <fullName evidence="3">WASH complex subunit 5</fullName>
    </submittedName>
</protein>
<accession>A0ABQ7S965</accession>
<feature type="region of interest" description="Disordered" evidence="2">
    <location>
        <begin position="1134"/>
        <end position="1153"/>
    </location>
</feature>
<name>A0ABQ7S965_9ACAR</name>
<dbReference type="PANTHER" id="PTHR15691">
    <property type="entry name" value="WASH COMPLEX SUBUNIT 5"/>
    <property type="match status" value="1"/>
</dbReference>
<dbReference type="Proteomes" id="UP000825002">
    <property type="component" value="Unassembled WGS sequence"/>
</dbReference>
<feature type="non-terminal residue" evidence="3">
    <location>
        <position position="1297"/>
    </location>
</feature>
<sequence>MSNFISHDSICGQTLLRIVSRGNAIIAELLRLSSTIPPVFRSHDAKHSNQISEVASKYHGIICDFSYFKNATVFESKIESNPDLRDLDGELCENYLDIINRFYATFESIYRYSLDLNSFIDELNDGLFIESSIETVLQDVNGRQLLCEVYFLLGLMLLVADQNFEGNTREKILVSYYRYSAYKTSSGFNIDNTCNLLRSTGYSSVSKTRPSNYPETFFERANVQKSVVYQLIGCLQSHDIYNQITSVFPHPDHRSVAYAQQSSMLYMILFFVPDILHNHPAKMREIVDKFFPDNWVISVYMGKVVHLGETWESYKAAKQALSNTLDKENVKSLCQNYQSRFVKISDCLNGILRDGWLNEDTVLEQSGKILNSLREANVVLRWMTLHTYWSDEWLLKRSKIIQDQVCNDSPVKLVKSELSRLLQDASQVELQFKETYKRLLDKKSNKLESLKNETLSQVKDLVEVFGGETRGFQHSSVSSLETLFTGIYTKLEKLNLSTRHEAGRHSTVTLIRNLDEAQEFHQIESNLQIKQSVDDVRCNLMLLLRYIALGETTLISLQLVADFSYAWEIMDTCFTRQMQAAIKSDPKQVIKVRATFLKLASAFDVALVRINQAGSRDLVSVSQYYSSQLVSYIREVLQIIPETMFTFVAQIITIQTQTIREPPSRLSRDQLKSYAYLDERHQISELTYKISLFAEGMLMMRNTSLGVIKIDSQELLEYGIRRELVKQVAHSLHEFLVFDQRLSKPGESLMAKLKNVHDIMEGFRRSFEYIQDYVDICGLRIWQEEVSRVIKFNVEQECNAFVRQTVLDWQSVHQSSRAPIPTFESLSPIGSSSLGQHRPLNFIGRIVNECLRVTSPRTTLYDEQMTAWYDIKTCDLVVDVQLFELMIFSIGTAGINGVDQVMCYMIMQELQTVDGIINNGLMASNAKEKRLLYDLISHYKCQVNLIRDDNSTNDPNETKSGQRYATDSSLYTALRNRLGHIAGPLIDSLVKIGQLQIIRINIAYVLSTNCRYKARHLYQCLSTLNESILASFTHTLAQRQRQEIIAATTNNPNQSSPEHQQQPVLGSSSSPAACTGQDICSNYQGSSGVADHSAPQEYSQLLFELTNYLEWVGLSDPRTKVYSANIALSLSPDQLSQPAHTSAPQTARSSSGRSGINLYMGDIIWPKSKGRLSQSEIIDTILMVAILQQAPKYVYSRKVCGLLPRPSRFLEQQLDATVLVYGLTTLIHQLDHGTGLASEQDSGVTVGLVDDVCHYIRAALHATMGRSRSPCDMPIEVANVLVLLSSLTRTALSSTHH</sequence>
<evidence type="ECO:0000256" key="2">
    <source>
        <dbReference type="SAM" id="MobiDB-lite"/>
    </source>
</evidence>
<comment type="caution">
    <text evidence="3">The sequence shown here is derived from an EMBL/GenBank/DDBJ whole genome shotgun (WGS) entry which is preliminary data.</text>
</comment>
<keyword evidence="4" id="KW-1185">Reference proteome</keyword>
<feature type="region of interest" description="Disordered" evidence="2">
    <location>
        <begin position="1049"/>
        <end position="1070"/>
    </location>
</feature>
<dbReference type="Pfam" id="PF10266">
    <property type="entry name" value="Strumpellin"/>
    <property type="match status" value="2"/>
</dbReference>
<organism evidence="3 4">
    <name type="scientific">Fragariocoptes setiger</name>
    <dbReference type="NCBI Taxonomy" id="1670756"/>
    <lineage>
        <taxon>Eukaryota</taxon>
        <taxon>Metazoa</taxon>
        <taxon>Ecdysozoa</taxon>
        <taxon>Arthropoda</taxon>
        <taxon>Chelicerata</taxon>
        <taxon>Arachnida</taxon>
        <taxon>Acari</taxon>
        <taxon>Acariformes</taxon>
        <taxon>Trombidiformes</taxon>
        <taxon>Prostigmata</taxon>
        <taxon>Eupodina</taxon>
        <taxon>Eriophyoidea</taxon>
        <taxon>Phytoptidae</taxon>
        <taxon>Fragariocoptes</taxon>
    </lineage>
</organism>
<evidence type="ECO:0000256" key="1">
    <source>
        <dbReference type="ARBA" id="ARBA00006224"/>
    </source>
</evidence>
<dbReference type="InterPro" id="IPR019393">
    <property type="entry name" value="WASH_strumpellin"/>
</dbReference>
<gene>
    <name evidence="3" type="primary">washc5</name>
    <name evidence="3" type="ORF">GZH46_01501</name>
</gene>
<evidence type="ECO:0000313" key="4">
    <source>
        <dbReference type="Proteomes" id="UP000825002"/>
    </source>
</evidence>